<dbReference type="SUPFAM" id="SSF57196">
    <property type="entry name" value="EGF/Laminin"/>
    <property type="match status" value="1"/>
</dbReference>
<dbReference type="OrthoDB" id="5772665at2759"/>
<protein>
    <submittedName>
        <fullName evidence="3">EGF-like domain protein</fullName>
    </submittedName>
</protein>
<reference evidence="3 4" key="1">
    <citation type="submission" date="2015-09" db="EMBL/GenBank/DDBJ databases">
        <title>Draft genome of the parasitic nematode Teladorsagia circumcincta isolate WARC Sus (inbred).</title>
        <authorList>
            <person name="Mitreva M."/>
        </authorList>
    </citation>
    <scope>NUCLEOTIDE SEQUENCE [LARGE SCALE GENOMIC DNA]</scope>
    <source>
        <strain evidence="3 4">S</strain>
    </source>
</reference>
<dbReference type="AlphaFoldDB" id="A0A2G9UCB7"/>
<dbReference type="InterPro" id="IPR000742">
    <property type="entry name" value="EGF"/>
</dbReference>
<organism evidence="3 4">
    <name type="scientific">Teladorsagia circumcincta</name>
    <name type="common">Brown stomach worm</name>
    <name type="synonym">Ostertagia circumcincta</name>
    <dbReference type="NCBI Taxonomy" id="45464"/>
    <lineage>
        <taxon>Eukaryota</taxon>
        <taxon>Metazoa</taxon>
        <taxon>Ecdysozoa</taxon>
        <taxon>Nematoda</taxon>
        <taxon>Chromadorea</taxon>
        <taxon>Rhabditida</taxon>
        <taxon>Rhabditina</taxon>
        <taxon>Rhabditomorpha</taxon>
        <taxon>Strongyloidea</taxon>
        <taxon>Trichostrongylidae</taxon>
        <taxon>Teladorsagia</taxon>
    </lineage>
</organism>
<evidence type="ECO:0000313" key="3">
    <source>
        <dbReference type="EMBL" id="PIO67876.1"/>
    </source>
</evidence>
<evidence type="ECO:0000259" key="2">
    <source>
        <dbReference type="PROSITE" id="PS50026"/>
    </source>
</evidence>
<sequence>MLGKLQHFGRPSRKGFRYRCIVLKALRNAEKSLATMTTSVGLATIGADQLLNGVASRLIFEGPPCESWPCWNEGECIPNGTRSYTCVCQAHFAGRHCQFRKDHHVNLGRVGMKESVSQMELAATRASVKHTSPENIASFGYPNYADHRDVRPIALAQSMAPKFTAQRQSTTLGLAAQHSKRLVGHNDKSLVFIPREYLASLLEVRNRICIDRNVVVEQRRVAVARRSDNDSKAAADRAYHHFYRTDGFHQSFKCITSLECTSSVLLVSNRYPATEPIRDNLNKCSCEEFAEVNFARWEEGDISEDEDDLIALGIIRKGNLRMSQTTETIIETEPPCGSSQQIDIVDL</sequence>
<dbReference type="SMART" id="SM00181">
    <property type="entry name" value="EGF"/>
    <property type="match status" value="1"/>
</dbReference>
<evidence type="ECO:0000256" key="1">
    <source>
        <dbReference type="PROSITE-ProRule" id="PRU00076"/>
    </source>
</evidence>
<keyword evidence="1" id="KW-1015">Disulfide bond</keyword>
<comment type="caution">
    <text evidence="1">Lacks conserved residue(s) required for the propagation of feature annotation.</text>
</comment>
<proteinExistence type="predicted"/>
<dbReference type="Gene3D" id="2.10.25.10">
    <property type="entry name" value="Laminin"/>
    <property type="match status" value="1"/>
</dbReference>
<dbReference type="Proteomes" id="UP000230423">
    <property type="component" value="Unassembled WGS sequence"/>
</dbReference>
<evidence type="ECO:0000313" key="4">
    <source>
        <dbReference type="Proteomes" id="UP000230423"/>
    </source>
</evidence>
<dbReference type="PROSITE" id="PS50026">
    <property type="entry name" value="EGF_3"/>
    <property type="match status" value="1"/>
</dbReference>
<gene>
    <name evidence="3" type="ORF">TELCIR_10360</name>
</gene>
<dbReference type="EMBL" id="KZ347371">
    <property type="protein sequence ID" value="PIO67876.1"/>
    <property type="molecule type" value="Genomic_DNA"/>
</dbReference>
<keyword evidence="1" id="KW-0245">EGF-like domain</keyword>
<accession>A0A2G9UCB7</accession>
<dbReference type="PROSITE" id="PS00022">
    <property type="entry name" value="EGF_1"/>
    <property type="match status" value="1"/>
</dbReference>
<keyword evidence="4" id="KW-1185">Reference proteome</keyword>
<feature type="disulfide bond" evidence="1">
    <location>
        <begin position="88"/>
        <end position="97"/>
    </location>
</feature>
<name>A0A2G9UCB7_TELCI</name>
<dbReference type="CDD" id="cd00054">
    <property type="entry name" value="EGF_CA"/>
    <property type="match status" value="1"/>
</dbReference>
<feature type="domain" description="EGF-like" evidence="2">
    <location>
        <begin position="61"/>
        <end position="98"/>
    </location>
</feature>